<dbReference type="InterPro" id="IPR027051">
    <property type="entry name" value="XdhC_Rossmann_dom"/>
</dbReference>
<gene>
    <name evidence="3" type="ORF">GGR03_002380</name>
</gene>
<dbReference type="AlphaFoldDB" id="A0A7W6HDM3"/>
<dbReference type="Pfam" id="PF13478">
    <property type="entry name" value="XdhC_C"/>
    <property type="match status" value="1"/>
</dbReference>
<sequence>MSVAETLRAAVAAGTPAALVTVVEARGSTPREAGVTMTVTATDIAGTIGGGRLEYDAIERARALLASGEDSAAIDVPLGPDIGQCCGGRVRLAIRRADAALMATMLADEETRRLARPAVLIFGAGHTGRALAAALALLPLNVRLIDSRPGTLEGVPDAVTAVAAALPEAEIADAPAGAAYLVMTHAHSLDFMLTAAALARGDAAYVGMIGSATKRERFRRQLEAEGRGPDIARLTLPIGGPALRDKRPEVIAALTAAEILTCLLSDQQEKLTDRFAGAASQCNSHPARSTG</sequence>
<evidence type="ECO:0000313" key="3">
    <source>
        <dbReference type="EMBL" id="MBB4003299.1"/>
    </source>
</evidence>
<protein>
    <submittedName>
        <fullName evidence="3">Xanthine dehydrogenase accessory protein XdhC</fullName>
    </submittedName>
</protein>
<reference evidence="3 4" key="1">
    <citation type="submission" date="2020-08" db="EMBL/GenBank/DDBJ databases">
        <title>Genomic Encyclopedia of Type Strains, Phase IV (KMG-IV): sequencing the most valuable type-strain genomes for metagenomic binning, comparative biology and taxonomic classification.</title>
        <authorList>
            <person name="Goeker M."/>
        </authorList>
    </citation>
    <scope>NUCLEOTIDE SEQUENCE [LARGE SCALE GENOMIC DNA]</scope>
    <source>
        <strain evidence="3 4">DSM 103570</strain>
    </source>
</reference>
<evidence type="ECO:0000313" key="4">
    <source>
        <dbReference type="Proteomes" id="UP000588647"/>
    </source>
</evidence>
<dbReference type="Proteomes" id="UP000588647">
    <property type="component" value="Unassembled WGS sequence"/>
</dbReference>
<dbReference type="SUPFAM" id="SSF51735">
    <property type="entry name" value="NAD(P)-binding Rossmann-fold domains"/>
    <property type="match status" value="1"/>
</dbReference>
<comment type="caution">
    <text evidence="3">The sequence shown here is derived from an EMBL/GenBank/DDBJ whole genome shotgun (WGS) entry which is preliminary data.</text>
</comment>
<evidence type="ECO:0000259" key="2">
    <source>
        <dbReference type="Pfam" id="PF13478"/>
    </source>
</evidence>
<name>A0A7W6HDM3_9HYPH</name>
<dbReference type="RefSeq" id="WP_183208231.1">
    <property type="nucleotide sequence ID" value="NZ_JAAAMM010000003.1"/>
</dbReference>
<proteinExistence type="predicted"/>
<dbReference type="PANTHER" id="PTHR30388:SF6">
    <property type="entry name" value="XANTHINE DEHYDROGENASE SUBUNIT A-RELATED"/>
    <property type="match status" value="1"/>
</dbReference>
<organism evidence="3 4">
    <name type="scientific">Aurantimonas endophytica</name>
    <dbReference type="NCBI Taxonomy" id="1522175"/>
    <lineage>
        <taxon>Bacteria</taxon>
        <taxon>Pseudomonadati</taxon>
        <taxon>Pseudomonadota</taxon>
        <taxon>Alphaproteobacteria</taxon>
        <taxon>Hyphomicrobiales</taxon>
        <taxon>Aurantimonadaceae</taxon>
        <taxon>Aurantimonas</taxon>
    </lineage>
</organism>
<feature type="domain" description="XdhC- CoxI" evidence="1">
    <location>
        <begin position="11"/>
        <end position="69"/>
    </location>
</feature>
<dbReference type="Gene3D" id="3.40.50.720">
    <property type="entry name" value="NAD(P)-binding Rossmann-like Domain"/>
    <property type="match status" value="1"/>
</dbReference>
<evidence type="ECO:0000259" key="1">
    <source>
        <dbReference type="Pfam" id="PF02625"/>
    </source>
</evidence>
<feature type="domain" description="XdhC Rossmann" evidence="2">
    <location>
        <begin position="119"/>
        <end position="259"/>
    </location>
</feature>
<dbReference type="NCBIfam" id="TIGR02964">
    <property type="entry name" value="xanthine_xdhC"/>
    <property type="match status" value="1"/>
</dbReference>
<dbReference type="EMBL" id="JACIEM010000003">
    <property type="protein sequence ID" value="MBB4003299.1"/>
    <property type="molecule type" value="Genomic_DNA"/>
</dbReference>
<dbReference type="InterPro" id="IPR014308">
    <property type="entry name" value="Xanthine_DH_XdhC"/>
</dbReference>
<accession>A0A7W6HDM3</accession>
<dbReference type="InterPro" id="IPR036291">
    <property type="entry name" value="NAD(P)-bd_dom_sf"/>
</dbReference>
<keyword evidence="4" id="KW-1185">Reference proteome</keyword>
<dbReference type="InterPro" id="IPR052698">
    <property type="entry name" value="MoCofactor_Util/Proc"/>
</dbReference>
<dbReference type="PANTHER" id="PTHR30388">
    <property type="entry name" value="ALDEHYDE OXIDOREDUCTASE MOLYBDENUM COFACTOR ASSEMBLY PROTEIN"/>
    <property type="match status" value="1"/>
</dbReference>
<dbReference type="Pfam" id="PF02625">
    <property type="entry name" value="XdhC_CoxI"/>
    <property type="match status" value="1"/>
</dbReference>
<dbReference type="InterPro" id="IPR003777">
    <property type="entry name" value="XdhC_CoxI"/>
</dbReference>